<keyword evidence="9" id="KW-0255">Endonuclease</keyword>
<dbReference type="GO" id="GO:0003723">
    <property type="term" value="F:RNA binding"/>
    <property type="evidence" value="ECO:0007669"/>
    <property type="project" value="InterPro"/>
</dbReference>
<comment type="cofactor">
    <cofactor evidence="2">
        <name>Mn(2+)</name>
        <dbReference type="ChEBI" id="CHEBI:29035"/>
    </cofactor>
</comment>
<dbReference type="PANTHER" id="PTHR10954">
    <property type="entry name" value="RIBONUCLEASE H2 SUBUNIT A"/>
    <property type="match status" value="1"/>
</dbReference>
<dbReference type="Gene3D" id="3.30.420.10">
    <property type="entry name" value="Ribonuclease H-like superfamily/Ribonuclease H"/>
    <property type="match status" value="1"/>
</dbReference>
<proteinExistence type="predicted"/>
<comment type="subcellular location">
    <subcellularLocation>
        <location evidence="4">Cytoplasm</location>
    </subcellularLocation>
</comment>
<accession>A0A381UA44</accession>
<feature type="non-terminal residue" evidence="12">
    <location>
        <position position="1"/>
    </location>
</feature>
<evidence type="ECO:0000256" key="6">
    <source>
        <dbReference type="ARBA" id="ARBA00022490"/>
    </source>
</evidence>
<dbReference type="GO" id="GO:0043137">
    <property type="term" value="P:DNA replication, removal of RNA primer"/>
    <property type="evidence" value="ECO:0007669"/>
    <property type="project" value="TreeGrafter"/>
</dbReference>
<evidence type="ECO:0000256" key="2">
    <source>
        <dbReference type="ARBA" id="ARBA00001936"/>
    </source>
</evidence>
<gene>
    <name evidence="12" type="ORF">METZ01_LOCUS76297</name>
</gene>
<evidence type="ECO:0000256" key="5">
    <source>
        <dbReference type="ARBA" id="ARBA00012180"/>
    </source>
</evidence>
<evidence type="ECO:0000256" key="7">
    <source>
        <dbReference type="ARBA" id="ARBA00022722"/>
    </source>
</evidence>
<dbReference type="PANTHER" id="PTHR10954:SF18">
    <property type="entry name" value="RIBONUCLEASE HII"/>
    <property type="match status" value="1"/>
</dbReference>
<evidence type="ECO:0000259" key="11">
    <source>
        <dbReference type="PROSITE" id="PS51975"/>
    </source>
</evidence>
<dbReference type="Pfam" id="PF01351">
    <property type="entry name" value="RNase_HII"/>
    <property type="match status" value="1"/>
</dbReference>
<organism evidence="12">
    <name type="scientific">marine metagenome</name>
    <dbReference type="NCBI Taxonomy" id="408172"/>
    <lineage>
        <taxon>unclassified sequences</taxon>
        <taxon>metagenomes</taxon>
        <taxon>ecological metagenomes</taxon>
    </lineage>
</organism>
<dbReference type="GO" id="GO:0005737">
    <property type="term" value="C:cytoplasm"/>
    <property type="evidence" value="ECO:0007669"/>
    <property type="project" value="UniProtKB-SubCell"/>
</dbReference>
<evidence type="ECO:0000313" key="12">
    <source>
        <dbReference type="EMBL" id="SVA23443.1"/>
    </source>
</evidence>
<feature type="domain" description="RNase H type-2" evidence="11">
    <location>
        <begin position="1"/>
        <end position="75"/>
    </location>
</feature>
<evidence type="ECO:0000256" key="3">
    <source>
        <dbReference type="ARBA" id="ARBA00001946"/>
    </source>
</evidence>
<keyword evidence="7" id="KW-0540">Nuclease</keyword>
<keyword evidence="8" id="KW-0479">Metal-binding</keyword>
<evidence type="ECO:0000256" key="1">
    <source>
        <dbReference type="ARBA" id="ARBA00000077"/>
    </source>
</evidence>
<sequence length="75" mass="8818">IIKGDQKSYSIATASVIAKMHRDRYMRYLSLQHPLYDWDKNAGYGTKKHIEQIHKNGITDHHRKSFEPIKSLIHT</sequence>
<dbReference type="GO" id="GO:0046872">
    <property type="term" value="F:metal ion binding"/>
    <property type="evidence" value="ECO:0007669"/>
    <property type="project" value="UniProtKB-KW"/>
</dbReference>
<evidence type="ECO:0000256" key="8">
    <source>
        <dbReference type="ARBA" id="ARBA00022723"/>
    </source>
</evidence>
<keyword evidence="6" id="KW-0963">Cytoplasm</keyword>
<name>A0A381UA44_9ZZZZ</name>
<keyword evidence="10" id="KW-0378">Hydrolase</keyword>
<dbReference type="GO" id="GO:0006298">
    <property type="term" value="P:mismatch repair"/>
    <property type="evidence" value="ECO:0007669"/>
    <property type="project" value="TreeGrafter"/>
</dbReference>
<dbReference type="SUPFAM" id="SSF53098">
    <property type="entry name" value="Ribonuclease H-like"/>
    <property type="match status" value="1"/>
</dbReference>
<evidence type="ECO:0000256" key="9">
    <source>
        <dbReference type="ARBA" id="ARBA00022759"/>
    </source>
</evidence>
<dbReference type="GO" id="GO:0032299">
    <property type="term" value="C:ribonuclease H2 complex"/>
    <property type="evidence" value="ECO:0007669"/>
    <property type="project" value="TreeGrafter"/>
</dbReference>
<dbReference type="AlphaFoldDB" id="A0A381UA44"/>
<dbReference type="InterPro" id="IPR012337">
    <property type="entry name" value="RNaseH-like_sf"/>
</dbReference>
<dbReference type="InterPro" id="IPR001352">
    <property type="entry name" value="RNase_HII/HIII"/>
</dbReference>
<comment type="cofactor">
    <cofactor evidence="3">
        <name>Mg(2+)</name>
        <dbReference type="ChEBI" id="CHEBI:18420"/>
    </cofactor>
</comment>
<reference evidence="12" key="1">
    <citation type="submission" date="2018-05" db="EMBL/GenBank/DDBJ databases">
        <authorList>
            <person name="Lanie J.A."/>
            <person name="Ng W.-L."/>
            <person name="Kazmierczak K.M."/>
            <person name="Andrzejewski T.M."/>
            <person name="Davidsen T.M."/>
            <person name="Wayne K.J."/>
            <person name="Tettelin H."/>
            <person name="Glass J.I."/>
            <person name="Rusch D."/>
            <person name="Podicherti R."/>
            <person name="Tsui H.-C.T."/>
            <person name="Winkler M.E."/>
        </authorList>
    </citation>
    <scope>NUCLEOTIDE SEQUENCE</scope>
</reference>
<comment type="catalytic activity">
    <reaction evidence="1">
        <text>Endonucleolytic cleavage to 5'-phosphomonoester.</text>
        <dbReference type="EC" id="3.1.26.4"/>
    </reaction>
</comment>
<dbReference type="PROSITE" id="PS51975">
    <property type="entry name" value="RNASE_H_2"/>
    <property type="match status" value="1"/>
</dbReference>
<dbReference type="InterPro" id="IPR036397">
    <property type="entry name" value="RNaseH_sf"/>
</dbReference>
<evidence type="ECO:0000256" key="4">
    <source>
        <dbReference type="ARBA" id="ARBA00004496"/>
    </source>
</evidence>
<dbReference type="InterPro" id="IPR024567">
    <property type="entry name" value="RNase_HII/HIII_dom"/>
</dbReference>
<protein>
    <recommendedName>
        <fullName evidence="5">ribonuclease H</fullName>
        <ecNumber evidence="5">3.1.26.4</ecNumber>
    </recommendedName>
</protein>
<dbReference type="EC" id="3.1.26.4" evidence="5"/>
<dbReference type="EMBL" id="UINC01005771">
    <property type="protein sequence ID" value="SVA23443.1"/>
    <property type="molecule type" value="Genomic_DNA"/>
</dbReference>
<evidence type="ECO:0000256" key="10">
    <source>
        <dbReference type="ARBA" id="ARBA00022801"/>
    </source>
</evidence>
<dbReference type="GO" id="GO:0004523">
    <property type="term" value="F:RNA-DNA hybrid ribonuclease activity"/>
    <property type="evidence" value="ECO:0007669"/>
    <property type="project" value="UniProtKB-EC"/>
</dbReference>